<feature type="compositionally biased region" description="Low complexity" evidence="1">
    <location>
        <begin position="23"/>
        <end position="35"/>
    </location>
</feature>
<feature type="compositionally biased region" description="Basic residues" evidence="1">
    <location>
        <begin position="46"/>
        <end position="59"/>
    </location>
</feature>
<protein>
    <submittedName>
        <fullName evidence="4">YdhK family protein</fullName>
    </submittedName>
</protein>
<feature type="chain" id="PRO_5039358388" evidence="2">
    <location>
        <begin position="25"/>
        <end position="185"/>
    </location>
</feature>
<dbReference type="EMBL" id="DYXG01000088">
    <property type="protein sequence ID" value="HJE97649.1"/>
    <property type="molecule type" value="Genomic_DNA"/>
</dbReference>
<dbReference type="Gene3D" id="2.30.30.1210">
    <property type="entry name" value="Domain of unknown function DUF1541"/>
    <property type="match status" value="1"/>
</dbReference>
<evidence type="ECO:0000259" key="3">
    <source>
        <dbReference type="Pfam" id="PF07563"/>
    </source>
</evidence>
<reference evidence="4" key="2">
    <citation type="submission" date="2021-09" db="EMBL/GenBank/DDBJ databases">
        <authorList>
            <person name="Gilroy R."/>
        </authorList>
    </citation>
    <scope>NUCLEOTIDE SEQUENCE</scope>
    <source>
        <strain evidence="4">CHK174-6876</strain>
    </source>
</reference>
<feature type="signal peptide" evidence="2">
    <location>
        <begin position="1"/>
        <end position="24"/>
    </location>
</feature>
<accession>A0A921F936</accession>
<evidence type="ECO:0000313" key="4">
    <source>
        <dbReference type="EMBL" id="HJE97649.1"/>
    </source>
</evidence>
<evidence type="ECO:0000256" key="2">
    <source>
        <dbReference type="SAM" id="SignalP"/>
    </source>
</evidence>
<dbReference type="Proteomes" id="UP000707535">
    <property type="component" value="Unassembled WGS sequence"/>
</dbReference>
<evidence type="ECO:0000256" key="1">
    <source>
        <dbReference type="SAM" id="MobiDB-lite"/>
    </source>
</evidence>
<dbReference type="Pfam" id="PF07563">
    <property type="entry name" value="DUF1541"/>
    <property type="match status" value="2"/>
</dbReference>
<dbReference type="InterPro" id="IPR011438">
    <property type="entry name" value="DUF1541"/>
</dbReference>
<name>A0A921F936_9LACO</name>
<gene>
    <name evidence="4" type="ORF">K8V00_08510</name>
</gene>
<feature type="region of interest" description="Disordered" evidence="1">
    <location>
        <begin position="23"/>
        <end position="59"/>
    </location>
</feature>
<dbReference type="AlphaFoldDB" id="A0A921F936"/>
<reference evidence="4" key="1">
    <citation type="journal article" date="2021" name="PeerJ">
        <title>Extensive microbial diversity within the chicken gut microbiome revealed by metagenomics and culture.</title>
        <authorList>
            <person name="Gilroy R."/>
            <person name="Ravi A."/>
            <person name="Getino M."/>
            <person name="Pursley I."/>
            <person name="Horton D.L."/>
            <person name="Alikhan N.F."/>
            <person name="Baker D."/>
            <person name="Gharbi K."/>
            <person name="Hall N."/>
            <person name="Watson M."/>
            <person name="Adriaenssens E.M."/>
            <person name="Foster-Nyarko E."/>
            <person name="Jarju S."/>
            <person name="Secka A."/>
            <person name="Antonio M."/>
            <person name="Oren A."/>
            <person name="Chaudhuri R.R."/>
            <person name="La Ragione R."/>
            <person name="Hildebrand F."/>
            <person name="Pallen M.J."/>
        </authorList>
    </citation>
    <scope>NUCLEOTIDE SEQUENCE</scope>
    <source>
        <strain evidence="4">CHK174-6876</strain>
    </source>
</reference>
<proteinExistence type="predicted"/>
<comment type="caution">
    <text evidence="4">The sequence shown here is derived from an EMBL/GenBank/DDBJ whole genome shotgun (WGS) entry which is preliminary data.</text>
</comment>
<feature type="domain" description="DUF1541" evidence="3">
    <location>
        <begin position="66"/>
        <end position="115"/>
    </location>
</feature>
<keyword evidence="2" id="KW-0732">Signal</keyword>
<dbReference type="PROSITE" id="PS51257">
    <property type="entry name" value="PROKAR_LIPOPROTEIN"/>
    <property type="match status" value="1"/>
</dbReference>
<sequence length="185" mass="20624">MKRLVQFLCTAVVMLILVAGCSSTSSQNKNSSSHSHSSEKMEMHKHSNSKKVSGLKKAKHPKYAIGTKVKLSADHMEGMKGAAATIVNAYDSKLYAVNYKSTTDKKVVKDHKWVTNDEIEGNRKEYKKGDKVTLSADHMPGMKNSSATIVEIRRGPAYIVNYQPTNGDKKVTNHKWVAEDEIEKR</sequence>
<evidence type="ECO:0000313" key="5">
    <source>
        <dbReference type="Proteomes" id="UP000707535"/>
    </source>
</evidence>
<feature type="compositionally biased region" description="Basic and acidic residues" evidence="1">
    <location>
        <begin position="36"/>
        <end position="45"/>
    </location>
</feature>
<organism evidence="4 5">
    <name type="scientific">Ligilactobacillus acidipiscis</name>
    <dbReference type="NCBI Taxonomy" id="89059"/>
    <lineage>
        <taxon>Bacteria</taxon>
        <taxon>Bacillati</taxon>
        <taxon>Bacillota</taxon>
        <taxon>Bacilli</taxon>
        <taxon>Lactobacillales</taxon>
        <taxon>Lactobacillaceae</taxon>
        <taxon>Ligilactobacillus</taxon>
    </lineage>
</organism>
<feature type="domain" description="DUF1541" evidence="3">
    <location>
        <begin position="128"/>
        <end position="178"/>
    </location>
</feature>